<evidence type="ECO:0000256" key="11">
    <source>
        <dbReference type="ARBA" id="ARBA00037260"/>
    </source>
</evidence>
<evidence type="ECO:0000256" key="2">
    <source>
        <dbReference type="ARBA" id="ARBA00022553"/>
    </source>
</evidence>
<dbReference type="FunFam" id="3.30.160.60:FF:000025">
    <property type="entry name" value="Spalt-like transcription factor 1"/>
    <property type="match status" value="1"/>
</dbReference>
<evidence type="ECO:0000256" key="3">
    <source>
        <dbReference type="ARBA" id="ARBA00022723"/>
    </source>
</evidence>
<evidence type="ECO:0000256" key="6">
    <source>
        <dbReference type="ARBA" id="ARBA00022833"/>
    </source>
</evidence>
<feature type="region of interest" description="Disordered" evidence="15">
    <location>
        <begin position="860"/>
        <end position="883"/>
    </location>
</feature>
<feature type="compositionally biased region" description="Basic and acidic residues" evidence="15">
    <location>
        <begin position="128"/>
        <end position="140"/>
    </location>
</feature>
<dbReference type="FunFam" id="3.30.160.60:FF:000961">
    <property type="entry name" value="Spalt like transcription factor 3"/>
    <property type="match status" value="1"/>
</dbReference>
<dbReference type="CDD" id="cd20908">
    <property type="entry name" value="SUF4-like"/>
    <property type="match status" value="1"/>
</dbReference>
<feature type="region of interest" description="Disordered" evidence="15">
    <location>
        <begin position="1338"/>
        <end position="1358"/>
    </location>
</feature>
<feature type="compositionally biased region" description="Low complexity" evidence="15">
    <location>
        <begin position="952"/>
        <end position="974"/>
    </location>
</feature>
<dbReference type="PROSITE" id="PS50157">
    <property type="entry name" value="ZINC_FINGER_C2H2_2"/>
    <property type="match status" value="9"/>
</dbReference>
<feature type="region of interest" description="Disordered" evidence="15">
    <location>
        <begin position="365"/>
        <end position="423"/>
    </location>
</feature>
<dbReference type="Gene3D" id="3.30.160.60">
    <property type="entry name" value="Classic Zinc Finger"/>
    <property type="match status" value="8"/>
</dbReference>
<dbReference type="SMART" id="SM00355">
    <property type="entry name" value="ZnF_C2H2"/>
    <property type="match status" value="9"/>
</dbReference>
<name>A0A5N4CC05_CAMDR</name>
<evidence type="ECO:0000256" key="4">
    <source>
        <dbReference type="ARBA" id="ARBA00022737"/>
    </source>
</evidence>
<organism evidence="17 18">
    <name type="scientific">Camelus dromedarius</name>
    <name type="common">Dromedary</name>
    <name type="synonym">Arabian camel</name>
    <dbReference type="NCBI Taxonomy" id="9838"/>
    <lineage>
        <taxon>Eukaryota</taxon>
        <taxon>Metazoa</taxon>
        <taxon>Chordata</taxon>
        <taxon>Craniata</taxon>
        <taxon>Vertebrata</taxon>
        <taxon>Euteleostomi</taxon>
        <taxon>Mammalia</taxon>
        <taxon>Eutheria</taxon>
        <taxon>Laurasiatheria</taxon>
        <taxon>Artiodactyla</taxon>
        <taxon>Tylopoda</taxon>
        <taxon>Camelidae</taxon>
        <taxon>Camelus</taxon>
    </lineage>
</organism>
<feature type="compositionally biased region" description="Low complexity" evidence="15">
    <location>
        <begin position="665"/>
        <end position="675"/>
    </location>
</feature>
<feature type="compositionally biased region" description="Polar residues" evidence="15">
    <location>
        <begin position="625"/>
        <end position="638"/>
    </location>
</feature>
<accession>A0A5N4CC05</accession>
<dbReference type="EMBL" id="JWIN03000030">
    <property type="protein sequence ID" value="KAB1256280.1"/>
    <property type="molecule type" value="Genomic_DNA"/>
</dbReference>
<keyword evidence="9" id="KW-0804">Transcription</keyword>
<feature type="domain" description="C2H2-type" evidence="16">
    <location>
        <begin position="1076"/>
        <end position="1098"/>
    </location>
</feature>
<keyword evidence="4" id="KW-0677">Repeat</keyword>
<dbReference type="FunFam" id="3.30.160.60:FF:000260">
    <property type="entry name" value="Spalt-like transcription factor 1"/>
    <property type="match status" value="1"/>
</dbReference>
<keyword evidence="6" id="KW-0862">Zinc</keyword>
<dbReference type="FunFam" id="3.30.160.60:FF:000215">
    <property type="entry name" value="Spalt-like transcription factor 3"/>
    <property type="match status" value="1"/>
</dbReference>
<feature type="compositionally biased region" description="Low complexity" evidence="15">
    <location>
        <begin position="611"/>
        <end position="624"/>
    </location>
</feature>
<feature type="region of interest" description="Disordered" evidence="15">
    <location>
        <begin position="926"/>
        <end position="1018"/>
    </location>
</feature>
<evidence type="ECO:0000256" key="10">
    <source>
        <dbReference type="ARBA" id="ARBA00023242"/>
    </source>
</evidence>
<keyword evidence="10" id="KW-0539">Nucleus</keyword>
<feature type="compositionally biased region" description="Pro residues" evidence="15">
    <location>
        <begin position="204"/>
        <end position="217"/>
    </location>
</feature>
<feature type="domain" description="C2H2-type" evidence="16">
    <location>
        <begin position="770"/>
        <end position="797"/>
    </location>
</feature>
<feature type="domain" description="C2H2-type" evidence="16">
    <location>
        <begin position="1184"/>
        <end position="1211"/>
    </location>
</feature>
<sequence>MQSPGFTHPGQGFSWMILCVCANLTRSDGTVRLIAHFLAHGSSSIFQPLCFPPLLTAFGKTDARLAATTAFSNIAEGVWLLPSTMHGYKELVSSCHSSLFRLIHGRRSICKLTRSSCRSVLSSQHSEHCLSPRLPEKQELEMLPPVPGEGTEDADSGAESRSGGEDTSVCEKCCAEFFKWTDFLEHKKACTKNPPVLIVREDGPAPPSEDFPEPSPASSPSEQTESEAAEEAAPAEGGEGGEVRAPEREDEPMEVGPSSDRSFQSPGPSHAGKPPLPQIAEPAPAAAYSMPNTNVTLETLLSTKVAVAQFSQNARAAGAVGSGAGVAAVAIPVILEQLMALQQQQIHQLQLIEQIRSQVAMMNRQPLRPPLNPGAAPGAQSTPGPAAPASGASASSSAATQPQNTPPALGPGPMLGSAPGLPSPLLPQTSASSVIFPNPLVSIAATANALDPLSALMKHRKGKPPNVSVFEPKASAEDPFFKHKCRFCAKVFGSDSALQIHLRSHTGERPFKCNICGNRFSTKGNLKVHFQRHKEKYPHIQMNPYPVPEYLDNVPTCSGIPYGMSLPPEKPVTTWLDSKPVLPTVPTSVGLQLPPTLPGVSSFADSPSLTPASRSPQRPSPASSECASLSPGLNSSESGVPMNAASPQPVLGGSSLTKTEPGSLPGANARAGDAPAASTVVAPSLTDGSISTGLCSPVLPAGSDQFKAKFPFGGLLDSMQTSETSKLQQLVENIDKKMTDPNQCVICHRVLSCQSALKMHYRTHTGERPFKCKICGRAFTTKGNLKTHFGVHRAKPPLRVQHSCPICQKKFTNAVVLQQHIRMHMGGQIPNTPLPEGLQDTMDAELPFDEKAAEALSAYEEDMDENSLEEDAELKDAAGDPSKPLLAFSGSCPPSPPSVISSIAALENQMKMMDSVMSCPQLTTLKSMENGSGESDRLSNDSSSAVGDLESRSAGSPAPSESSSSMQALSPLHSASESPHSKSPGLSAQDEPQETPLKTERPDSPPPAPENGGALDLTAMHPSRPAVKEEAPFSLLFLGRERGKCASTVCRVCAKPFACRSALEIHHRSHTKERPFVCAVCGRGCSTLGNLKQHLLTHRLRELPSQLLDPNFALGPSQSTPSLVPGSAPTMIKMEVNGHSKAIPLGEGPTLPAAVQVPAGPQAVMSPGLAPMLAPPPRRTPKQHNCQSCGKTFSSASALQIHERTHTGEKPFGCSVCGRAFTTKGNLKVHMGTHMWNNAPARRGRRLSVENPMALLGGDALKFSEMFQKDLAARAMNVDPSFWNQYAAAITNGLAMKNNEISVIQNGGIPQLPVSLGGSALPTLGSLTAGLDKARTGSSPPIVGLDKASSETGAGRPFTTFIQDDKEVGIN</sequence>
<keyword evidence="5 14" id="KW-0863">Zinc-finger</keyword>
<comment type="similarity">
    <text evidence="12">Belongs to the sal C2H2-type zinc-finger protein family.</text>
</comment>
<evidence type="ECO:0000256" key="15">
    <source>
        <dbReference type="SAM" id="MobiDB-lite"/>
    </source>
</evidence>
<keyword evidence="3" id="KW-0479">Metal-binding</keyword>
<evidence type="ECO:0000313" key="18">
    <source>
        <dbReference type="Proteomes" id="UP000299084"/>
    </source>
</evidence>
<evidence type="ECO:0000256" key="1">
    <source>
        <dbReference type="ARBA" id="ARBA00004123"/>
    </source>
</evidence>
<feature type="compositionally biased region" description="Acidic residues" evidence="15">
    <location>
        <begin position="860"/>
        <end position="873"/>
    </location>
</feature>
<evidence type="ECO:0000256" key="13">
    <source>
        <dbReference type="ARBA" id="ARBA00069284"/>
    </source>
</evidence>
<dbReference type="GO" id="GO:0021772">
    <property type="term" value="P:olfactory bulb development"/>
    <property type="evidence" value="ECO:0007669"/>
    <property type="project" value="UniProtKB-ARBA"/>
</dbReference>
<evidence type="ECO:0000256" key="14">
    <source>
        <dbReference type="PROSITE-ProRule" id="PRU00042"/>
    </source>
</evidence>
<dbReference type="Pfam" id="PF00096">
    <property type="entry name" value="zf-C2H2"/>
    <property type="match status" value="6"/>
</dbReference>
<dbReference type="FunFam" id="3.30.160.60:FF:000341">
    <property type="entry name" value="Spalt-like transcription factor 1"/>
    <property type="match status" value="1"/>
</dbReference>
<dbReference type="PANTHER" id="PTHR23233">
    <property type="entry name" value="SAL-LIKE PROTEIN"/>
    <property type="match status" value="1"/>
</dbReference>
<feature type="compositionally biased region" description="Low complexity" evidence="15">
    <location>
        <begin position="373"/>
        <end position="402"/>
    </location>
</feature>
<evidence type="ECO:0000256" key="9">
    <source>
        <dbReference type="ARBA" id="ARBA00023163"/>
    </source>
</evidence>
<feature type="region of interest" description="Disordered" evidence="15">
    <location>
        <begin position="128"/>
        <end position="166"/>
    </location>
</feature>
<feature type="region of interest" description="Disordered" evidence="15">
    <location>
        <begin position="199"/>
        <end position="280"/>
    </location>
</feature>
<feature type="domain" description="C2H2-type" evidence="16">
    <location>
        <begin position="511"/>
        <end position="538"/>
    </location>
</feature>
<keyword evidence="7" id="KW-0805">Transcription regulation</keyword>
<proteinExistence type="inferred from homology"/>
<keyword evidence="18" id="KW-1185">Reference proteome</keyword>
<evidence type="ECO:0000256" key="12">
    <source>
        <dbReference type="ARBA" id="ARBA00038474"/>
    </source>
</evidence>
<dbReference type="SUPFAM" id="SSF57667">
    <property type="entry name" value="beta-beta-alpha zinc fingers"/>
    <property type="match status" value="5"/>
</dbReference>
<feature type="domain" description="C2H2-type" evidence="16">
    <location>
        <begin position="483"/>
        <end position="510"/>
    </location>
</feature>
<dbReference type="GO" id="GO:0030154">
    <property type="term" value="P:cell differentiation"/>
    <property type="evidence" value="ECO:0007669"/>
    <property type="project" value="UniProtKB-ARBA"/>
</dbReference>
<dbReference type="PANTHER" id="PTHR23233:SF46">
    <property type="entry name" value="SAL-LIKE PROTEIN 3"/>
    <property type="match status" value="1"/>
</dbReference>
<dbReference type="GO" id="GO:0005634">
    <property type="term" value="C:nucleus"/>
    <property type="evidence" value="ECO:0007669"/>
    <property type="project" value="UniProtKB-SubCell"/>
</dbReference>
<dbReference type="STRING" id="9838.ENSCDRP00005014417"/>
<dbReference type="FunFam" id="3.30.160.60:FF:002951">
    <property type="entry name" value="Sal-like protein 3"/>
    <property type="match status" value="1"/>
</dbReference>
<dbReference type="InterPro" id="IPR036236">
    <property type="entry name" value="Znf_C2H2_sf"/>
</dbReference>
<gene>
    <name evidence="17" type="ORF">Cadr_000027502</name>
</gene>
<evidence type="ECO:0000259" key="16">
    <source>
        <dbReference type="PROSITE" id="PS50157"/>
    </source>
</evidence>
<feature type="compositionally biased region" description="Low complexity" evidence="15">
    <location>
        <begin position="411"/>
        <end position="420"/>
    </location>
</feature>
<dbReference type="GO" id="GO:0008270">
    <property type="term" value="F:zinc ion binding"/>
    <property type="evidence" value="ECO:0007669"/>
    <property type="project" value="UniProtKB-KW"/>
</dbReference>
<dbReference type="FunFam" id="3.30.160.60:FF:000689">
    <property type="entry name" value="Spalt like transcription factor 1"/>
    <property type="match status" value="1"/>
</dbReference>
<feature type="region of interest" description="Disordered" evidence="15">
    <location>
        <begin position="596"/>
        <end position="675"/>
    </location>
</feature>
<evidence type="ECO:0000313" key="17">
    <source>
        <dbReference type="EMBL" id="KAB1256280.1"/>
    </source>
</evidence>
<keyword evidence="8" id="KW-0238">DNA-binding</keyword>
<evidence type="ECO:0000256" key="7">
    <source>
        <dbReference type="ARBA" id="ARBA00023015"/>
    </source>
</evidence>
<protein>
    <recommendedName>
        <fullName evidence="13">Sal-like protein 3</fullName>
    </recommendedName>
</protein>
<feature type="domain" description="C2H2-type" evidence="16">
    <location>
        <begin position="802"/>
        <end position="829"/>
    </location>
</feature>
<dbReference type="InterPro" id="IPR051565">
    <property type="entry name" value="Sal_C2H2-zinc-finger"/>
</dbReference>
<dbReference type="Proteomes" id="UP000299084">
    <property type="component" value="Unassembled WGS sequence"/>
</dbReference>
<comment type="function">
    <text evidence="11">Probable transcription factor.</text>
</comment>
<reference evidence="17 18" key="1">
    <citation type="journal article" date="2019" name="Mol. Ecol. Resour.">
        <title>Improving Illumina assemblies with Hi-C and long reads: an example with the North African dromedary.</title>
        <authorList>
            <person name="Elbers J.P."/>
            <person name="Rogers M.F."/>
            <person name="Perelman P.L."/>
            <person name="Proskuryakova A.A."/>
            <person name="Serdyukova N.A."/>
            <person name="Johnson W.E."/>
            <person name="Horin P."/>
            <person name="Corander J."/>
            <person name="Murphy D."/>
            <person name="Burger P.A."/>
        </authorList>
    </citation>
    <scope>NUCLEOTIDE SEQUENCE [LARGE SCALE GENOMIC DNA]</scope>
    <source>
        <strain evidence="17">Drom800</strain>
        <tissue evidence="17">Blood</tissue>
    </source>
</reference>
<dbReference type="GO" id="GO:0000978">
    <property type="term" value="F:RNA polymerase II cis-regulatory region sequence-specific DNA binding"/>
    <property type="evidence" value="ECO:0007669"/>
    <property type="project" value="TreeGrafter"/>
</dbReference>
<evidence type="ECO:0000256" key="5">
    <source>
        <dbReference type="ARBA" id="ARBA00022771"/>
    </source>
</evidence>
<comment type="subcellular location">
    <subcellularLocation>
        <location evidence="1">Nucleus</location>
    </subcellularLocation>
</comment>
<comment type="caution">
    <text evidence="17">The sequence shown here is derived from an EMBL/GenBank/DDBJ whole genome shotgun (WGS) entry which is preliminary data.</text>
</comment>
<dbReference type="GO" id="GO:0035108">
    <property type="term" value="P:limb morphogenesis"/>
    <property type="evidence" value="ECO:0007669"/>
    <property type="project" value="UniProtKB-ARBA"/>
</dbReference>
<feature type="domain" description="C2H2-type" evidence="16">
    <location>
        <begin position="742"/>
        <end position="769"/>
    </location>
</feature>
<dbReference type="InterPro" id="IPR013087">
    <property type="entry name" value="Znf_C2H2_type"/>
</dbReference>
<dbReference type="GO" id="GO:0009966">
    <property type="term" value="P:regulation of signal transduction"/>
    <property type="evidence" value="ECO:0007669"/>
    <property type="project" value="UniProtKB-ARBA"/>
</dbReference>
<dbReference type="GO" id="GO:0000981">
    <property type="term" value="F:DNA-binding transcription factor activity, RNA polymerase II-specific"/>
    <property type="evidence" value="ECO:0007669"/>
    <property type="project" value="TreeGrafter"/>
</dbReference>
<feature type="domain" description="C2H2-type" evidence="16">
    <location>
        <begin position="1212"/>
        <end position="1239"/>
    </location>
</feature>
<evidence type="ECO:0000256" key="8">
    <source>
        <dbReference type="ARBA" id="ARBA00023125"/>
    </source>
</evidence>
<feature type="domain" description="C2H2-type" evidence="16">
    <location>
        <begin position="1048"/>
        <end position="1075"/>
    </location>
</feature>
<keyword evidence="2" id="KW-0597">Phosphoprotein</keyword>
<dbReference type="PROSITE" id="PS00028">
    <property type="entry name" value="ZINC_FINGER_C2H2_1"/>
    <property type="match status" value="9"/>
</dbReference>